<protein>
    <submittedName>
        <fullName evidence="2">Uncharacterized protein</fullName>
    </submittedName>
</protein>
<evidence type="ECO:0000256" key="1">
    <source>
        <dbReference type="SAM" id="MobiDB-lite"/>
    </source>
</evidence>
<name>A0A2P5BZC8_TREOI</name>
<feature type="region of interest" description="Disordered" evidence="1">
    <location>
        <begin position="1"/>
        <end position="26"/>
    </location>
</feature>
<sequence>MPRLIRGNPGGGGGGGSRQLNRRKSGGVALVSRASLSLSTALQAVPPPEMALSGQAESAGRARRRWRSSVACHRLKNKERERERESVCVCVLRLCEMKKG</sequence>
<gene>
    <name evidence="2" type="ORF">TorRG33x02_303530</name>
</gene>
<dbReference type="InParanoid" id="A0A2P5BZC8"/>
<reference evidence="3" key="1">
    <citation type="submission" date="2016-06" db="EMBL/GenBank/DDBJ databases">
        <title>Parallel loss of symbiosis genes in relatives of nitrogen-fixing non-legume Parasponia.</title>
        <authorList>
            <person name="Van Velzen R."/>
            <person name="Holmer R."/>
            <person name="Bu F."/>
            <person name="Rutten L."/>
            <person name="Van Zeijl A."/>
            <person name="Liu W."/>
            <person name="Santuari L."/>
            <person name="Cao Q."/>
            <person name="Sharma T."/>
            <person name="Shen D."/>
            <person name="Roswanjaya Y."/>
            <person name="Wardhani T."/>
            <person name="Kalhor M.S."/>
            <person name="Jansen J."/>
            <person name="Van den Hoogen J."/>
            <person name="Gungor B."/>
            <person name="Hartog M."/>
            <person name="Hontelez J."/>
            <person name="Verver J."/>
            <person name="Yang W.-C."/>
            <person name="Schijlen E."/>
            <person name="Repin R."/>
            <person name="Schilthuizen M."/>
            <person name="Schranz E."/>
            <person name="Heidstra R."/>
            <person name="Miyata K."/>
            <person name="Fedorova E."/>
            <person name="Kohlen W."/>
            <person name="Bisseling T."/>
            <person name="Smit S."/>
            <person name="Geurts R."/>
        </authorList>
    </citation>
    <scope>NUCLEOTIDE SEQUENCE [LARGE SCALE GENOMIC DNA]</scope>
    <source>
        <strain evidence="3">cv. RG33-2</strain>
    </source>
</reference>
<accession>A0A2P5BZC8</accession>
<comment type="caution">
    <text evidence="2">The sequence shown here is derived from an EMBL/GenBank/DDBJ whole genome shotgun (WGS) entry which is preliminary data.</text>
</comment>
<dbReference type="AlphaFoldDB" id="A0A2P5BZC8"/>
<organism evidence="2 3">
    <name type="scientific">Trema orientale</name>
    <name type="common">Charcoal tree</name>
    <name type="synonym">Celtis orientalis</name>
    <dbReference type="NCBI Taxonomy" id="63057"/>
    <lineage>
        <taxon>Eukaryota</taxon>
        <taxon>Viridiplantae</taxon>
        <taxon>Streptophyta</taxon>
        <taxon>Embryophyta</taxon>
        <taxon>Tracheophyta</taxon>
        <taxon>Spermatophyta</taxon>
        <taxon>Magnoliopsida</taxon>
        <taxon>eudicotyledons</taxon>
        <taxon>Gunneridae</taxon>
        <taxon>Pentapetalae</taxon>
        <taxon>rosids</taxon>
        <taxon>fabids</taxon>
        <taxon>Rosales</taxon>
        <taxon>Cannabaceae</taxon>
        <taxon>Trema</taxon>
    </lineage>
</organism>
<keyword evidence="3" id="KW-1185">Reference proteome</keyword>
<dbReference type="EMBL" id="JXTC01000436">
    <property type="protein sequence ID" value="PON54116.1"/>
    <property type="molecule type" value="Genomic_DNA"/>
</dbReference>
<feature type="compositionally biased region" description="Gly residues" evidence="1">
    <location>
        <begin position="8"/>
        <end position="17"/>
    </location>
</feature>
<evidence type="ECO:0000313" key="3">
    <source>
        <dbReference type="Proteomes" id="UP000237000"/>
    </source>
</evidence>
<dbReference type="Proteomes" id="UP000237000">
    <property type="component" value="Unassembled WGS sequence"/>
</dbReference>
<proteinExistence type="predicted"/>
<evidence type="ECO:0000313" key="2">
    <source>
        <dbReference type="EMBL" id="PON54116.1"/>
    </source>
</evidence>